<sequence length="75" mass="7944">MSVFDILIWVGAALTVAGLAGILWCIWTVARSRRQGLDEAAFRARMQRVVAVNMGALAASVLGLMAVVIGIMLGN</sequence>
<name>A0A5C6S5F1_9RHOB</name>
<comment type="caution">
    <text evidence="2">The sequence shown here is derived from an EMBL/GenBank/DDBJ whole genome shotgun (WGS) entry which is preliminary data.</text>
</comment>
<organism evidence="2 3">
    <name type="scientific">Paracoccus aurantiacus</name>
    <dbReference type="NCBI Taxonomy" id="2599412"/>
    <lineage>
        <taxon>Bacteria</taxon>
        <taxon>Pseudomonadati</taxon>
        <taxon>Pseudomonadota</taxon>
        <taxon>Alphaproteobacteria</taxon>
        <taxon>Rhodobacterales</taxon>
        <taxon>Paracoccaceae</taxon>
        <taxon>Paracoccus</taxon>
    </lineage>
</organism>
<dbReference type="RefSeq" id="WP_147097120.1">
    <property type="nucleotide sequence ID" value="NZ_JBHUFH010000001.1"/>
</dbReference>
<keyword evidence="1" id="KW-0812">Transmembrane</keyword>
<accession>A0A5C6S5F1</accession>
<feature type="transmembrane region" description="Helical" evidence="1">
    <location>
        <begin position="50"/>
        <end position="73"/>
    </location>
</feature>
<proteinExistence type="predicted"/>
<dbReference type="Proteomes" id="UP000321562">
    <property type="component" value="Unassembled WGS sequence"/>
</dbReference>
<protein>
    <submittedName>
        <fullName evidence="2">Uncharacterized protein</fullName>
    </submittedName>
</protein>
<feature type="transmembrane region" description="Helical" evidence="1">
    <location>
        <begin position="6"/>
        <end position="29"/>
    </location>
</feature>
<reference evidence="2 3" key="1">
    <citation type="submission" date="2019-08" db="EMBL/GenBank/DDBJ databases">
        <authorList>
            <person name="Ye J."/>
        </authorList>
    </citation>
    <scope>NUCLEOTIDE SEQUENCE [LARGE SCALE GENOMIC DNA]</scope>
    <source>
        <strain evidence="2 3">TK008</strain>
    </source>
</reference>
<dbReference type="OrthoDB" id="7875737at2"/>
<keyword evidence="1" id="KW-1133">Transmembrane helix</keyword>
<keyword evidence="3" id="KW-1185">Reference proteome</keyword>
<evidence type="ECO:0000313" key="3">
    <source>
        <dbReference type="Proteomes" id="UP000321562"/>
    </source>
</evidence>
<keyword evidence="1" id="KW-0472">Membrane</keyword>
<dbReference type="AlphaFoldDB" id="A0A5C6S5F1"/>
<evidence type="ECO:0000313" key="2">
    <source>
        <dbReference type="EMBL" id="TXB69830.1"/>
    </source>
</evidence>
<dbReference type="EMBL" id="VOPL01000002">
    <property type="protein sequence ID" value="TXB69830.1"/>
    <property type="molecule type" value="Genomic_DNA"/>
</dbReference>
<evidence type="ECO:0000256" key="1">
    <source>
        <dbReference type="SAM" id="Phobius"/>
    </source>
</evidence>
<gene>
    <name evidence="2" type="ORF">FQV27_06860</name>
</gene>